<protein>
    <submittedName>
        <fullName evidence="3">Regulator of G signaling superfamily</fullName>
    </submittedName>
</protein>
<dbReference type="Proteomes" id="UP000323067">
    <property type="component" value="Chromosome i"/>
</dbReference>
<dbReference type="OrthoDB" id="10266999at2759"/>
<feature type="domain" description="RGS" evidence="2">
    <location>
        <begin position="353"/>
        <end position="477"/>
    </location>
</feature>
<dbReference type="EMBL" id="CP023328">
    <property type="protein sequence ID" value="ATY67511.1"/>
    <property type="molecule type" value="Genomic_DNA"/>
</dbReference>
<name>A0A2H4SWN7_CORMI</name>
<dbReference type="Gene3D" id="1.10.167.10">
    <property type="entry name" value="Regulator of G-protein Signalling 4, domain 2"/>
    <property type="match status" value="1"/>
</dbReference>
<reference evidence="3 4" key="1">
    <citation type="journal article" date="2017" name="BMC Genomics">
        <title>Chromosome level assembly and secondary metabolite potential of the parasitic fungus Cordyceps militaris.</title>
        <authorList>
            <person name="Kramer G.J."/>
            <person name="Nodwell J.R."/>
        </authorList>
    </citation>
    <scope>NUCLEOTIDE SEQUENCE [LARGE SCALE GENOMIC DNA]</scope>
    <source>
        <strain evidence="3 4">ATCC 34164</strain>
    </source>
</reference>
<dbReference type="AlphaFoldDB" id="A0A2H4SWN7"/>
<dbReference type="Pfam" id="PF00615">
    <property type="entry name" value="RGS"/>
    <property type="match status" value="1"/>
</dbReference>
<evidence type="ECO:0000313" key="4">
    <source>
        <dbReference type="Proteomes" id="UP000323067"/>
    </source>
</evidence>
<dbReference type="VEuPathDB" id="FungiDB:CCM_07438"/>
<dbReference type="SUPFAM" id="SSF48097">
    <property type="entry name" value="Regulator of G-protein signaling, RGS"/>
    <property type="match status" value="1"/>
</dbReference>
<dbReference type="InterPro" id="IPR036305">
    <property type="entry name" value="RGS_sf"/>
</dbReference>
<feature type="compositionally biased region" description="Low complexity" evidence="1">
    <location>
        <begin position="575"/>
        <end position="601"/>
    </location>
</feature>
<dbReference type="PROSITE" id="PS50132">
    <property type="entry name" value="RGS"/>
    <property type="match status" value="1"/>
</dbReference>
<feature type="region of interest" description="Disordered" evidence="1">
    <location>
        <begin position="487"/>
        <end position="601"/>
    </location>
</feature>
<dbReference type="VEuPathDB" id="FungiDB:A9K55_000130"/>
<proteinExistence type="predicted"/>
<dbReference type="SMART" id="SM00315">
    <property type="entry name" value="RGS"/>
    <property type="match status" value="1"/>
</dbReference>
<dbReference type="CDD" id="cd07440">
    <property type="entry name" value="RGS"/>
    <property type="match status" value="1"/>
</dbReference>
<evidence type="ECO:0000256" key="1">
    <source>
        <dbReference type="SAM" id="MobiDB-lite"/>
    </source>
</evidence>
<dbReference type="InterPro" id="IPR016137">
    <property type="entry name" value="RGS"/>
</dbReference>
<dbReference type="InterPro" id="IPR044926">
    <property type="entry name" value="RGS_subdomain_2"/>
</dbReference>
<feature type="region of interest" description="Disordered" evidence="1">
    <location>
        <begin position="96"/>
        <end position="116"/>
    </location>
</feature>
<dbReference type="PANTHER" id="PTHR10845">
    <property type="entry name" value="REGULATOR OF G PROTEIN SIGNALING"/>
    <property type="match status" value="1"/>
</dbReference>
<evidence type="ECO:0000313" key="3">
    <source>
        <dbReference type="EMBL" id="ATY67511.1"/>
    </source>
</evidence>
<sequence>MVKAIPAGDGKAVYWRCGWLACLPRTSVQVSSGQSSNPCTLRQHGVAAARPGSGLARGDQGRRSRNNVGGALKAVGRYISRLKDTTLFLWDPEIPAAQPGATDQGGKEGPGGLRGGTQRLFFTTPFEYHRLPASAIISNPAWHKHTNTTTHPNSLLSSTLHSNNSVSFRHSHTSIRPYRCTWSFFFSPATPLSVVPHLILLSDVGKRLDSLNIRYRYSGPDILVTLFRAPRIFLSACRYNLHNDSTLLFHALTAASVASPSESLPIASLGLSQSLVRCLENQTPSAGSKVDMVSLMVDLTPSPTELSPRPSSAFEDFFEIDTCSRPTSELFTSRPGSPRYIMAAHQPPTLREILHDISPPPYTLAAFMAYLSQNHCMETLEFTLDAQRYSNFYQDLASEAESVTTANARLSALWQKLMQVYIVPCAPREVNIPSRVRDRLLMTHYNPVPPHPSVLDDAGRIIYELMNDSLLVPFLESVAPLHIEHGEEQLRSPRSHTTTRSRTSQSLEFEGLTDDSEGNSPATSEPMTPPTTPPTTSDWAFNSSPGGLQRAVAAHNKGWKKMGEKLGFTRKASSRRPNAATSSSSSSGVASRRGSGNSTTL</sequence>
<gene>
    <name evidence="3" type="ORF">A9K55_000130</name>
</gene>
<organism evidence="3 4">
    <name type="scientific">Cordyceps militaris</name>
    <name type="common">Caterpillar fungus</name>
    <name type="synonym">Clavaria militaris</name>
    <dbReference type="NCBI Taxonomy" id="73501"/>
    <lineage>
        <taxon>Eukaryota</taxon>
        <taxon>Fungi</taxon>
        <taxon>Dikarya</taxon>
        <taxon>Ascomycota</taxon>
        <taxon>Pezizomycotina</taxon>
        <taxon>Sordariomycetes</taxon>
        <taxon>Hypocreomycetidae</taxon>
        <taxon>Hypocreales</taxon>
        <taxon>Cordycipitaceae</taxon>
        <taxon>Cordyceps</taxon>
    </lineage>
</organism>
<evidence type="ECO:0000259" key="2">
    <source>
        <dbReference type="PROSITE" id="PS50132"/>
    </source>
</evidence>
<accession>A0A2H4SWN7</accession>
<dbReference type="PANTHER" id="PTHR10845:SF267">
    <property type="entry name" value="REGULATOR OF G PROTEIN SIGNALING DOMAIN PROTEIN (AFU_ORTHOLOGUE AFUA_6G06860)"/>
    <property type="match status" value="1"/>
</dbReference>